<evidence type="ECO:0000259" key="1">
    <source>
        <dbReference type="Pfam" id="PF02796"/>
    </source>
</evidence>
<evidence type="ECO:0000313" key="2">
    <source>
        <dbReference type="EMBL" id="GAA3728016.1"/>
    </source>
</evidence>
<dbReference type="EMBL" id="BAABCK010000055">
    <property type="protein sequence ID" value="GAA3728016.1"/>
    <property type="molecule type" value="Genomic_DNA"/>
</dbReference>
<name>A0ABP7EYT1_9STAP</name>
<dbReference type="Proteomes" id="UP001500920">
    <property type="component" value="Unassembled WGS sequence"/>
</dbReference>
<dbReference type="Pfam" id="PF02796">
    <property type="entry name" value="HTH_7"/>
    <property type="match status" value="1"/>
</dbReference>
<evidence type="ECO:0000313" key="3">
    <source>
        <dbReference type="Proteomes" id="UP001500920"/>
    </source>
</evidence>
<keyword evidence="3" id="KW-1185">Reference proteome</keyword>
<gene>
    <name evidence="2" type="ORF">GCM10022378_16060</name>
</gene>
<feature type="domain" description="Resolvase HTH" evidence="1">
    <location>
        <begin position="1"/>
        <end position="32"/>
    </location>
</feature>
<accession>A0ABP7EYT1</accession>
<dbReference type="Gene3D" id="1.10.10.60">
    <property type="entry name" value="Homeodomain-like"/>
    <property type="match status" value="1"/>
</dbReference>
<comment type="caution">
    <text evidence="2">The sequence shown here is derived from an EMBL/GenBank/DDBJ whole genome shotgun (WGS) entry which is preliminary data.</text>
</comment>
<protein>
    <recommendedName>
        <fullName evidence="1">Resolvase HTH domain-containing protein</fullName>
    </recommendedName>
</protein>
<reference evidence="3" key="1">
    <citation type="journal article" date="2019" name="Int. J. Syst. Evol. Microbiol.">
        <title>The Global Catalogue of Microorganisms (GCM) 10K type strain sequencing project: providing services to taxonomists for standard genome sequencing and annotation.</title>
        <authorList>
            <consortium name="The Broad Institute Genomics Platform"/>
            <consortium name="The Broad Institute Genome Sequencing Center for Infectious Disease"/>
            <person name="Wu L."/>
            <person name="Ma J."/>
        </authorList>
    </citation>
    <scope>NUCLEOTIDE SEQUENCE [LARGE SCALE GENOMIC DNA]</scope>
    <source>
        <strain evidence="3">JCM 16981</strain>
    </source>
</reference>
<dbReference type="InterPro" id="IPR006120">
    <property type="entry name" value="Resolvase_HTH_dom"/>
</dbReference>
<proteinExistence type="predicted"/>
<dbReference type="RefSeq" id="WP_425568392.1">
    <property type="nucleotide sequence ID" value="NZ_BAABCK010000055.1"/>
</dbReference>
<sequence length="43" mass="4974">MLSLYDSKSYTINEIIKITGLSKGTIYRIINDRKHSEDDLKSL</sequence>
<organism evidence="2 3">
    <name type="scientific">Salinicoccus jeotgali</name>
    <dbReference type="NCBI Taxonomy" id="381634"/>
    <lineage>
        <taxon>Bacteria</taxon>
        <taxon>Bacillati</taxon>
        <taxon>Bacillota</taxon>
        <taxon>Bacilli</taxon>
        <taxon>Bacillales</taxon>
        <taxon>Staphylococcaceae</taxon>
        <taxon>Salinicoccus</taxon>
    </lineage>
</organism>